<dbReference type="CDD" id="cd00636">
    <property type="entry name" value="TroA-like"/>
    <property type="match status" value="1"/>
</dbReference>
<evidence type="ECO:0000256" key="2">
    <source>
        <dbReference type="SAM" id="Phobius"/>
    </source>
</evidence>
<accession>A0ABR2V0P6</accession>
<protein>
    <submittedName>
        <fullName evidence="3">Uncharacterized protein</fullName>
    </submittedName>
</protein>
<reference evidence="3 4" key="1">
    <citation type="journal article" date="2024" name="J. Plant Pathol.">
        <title>Sequence and assembly of the genome of Seiridium unicorne, isolate CBS 538.82, causal agent of cypress canker disease.</title>
        <authorList>
            <person name="Scali E."/>
            <person name="Rocca G.D."/>
            <person name="Danti R."/>
            <person name="Garbelotto M."/>
            <person name="Barberini S."/>
            <person name="Baroncelli R."/>
            <person name="Emiliani G."/>
        </authorList>
    </citation>
    <scope>NUCLEOTIDE SEQUENCE [LARGE SCALE GENOMIC DNA]</scope>
    <source>
        <strain evidence="3 4">BM-138-508</strain>
    </source>
</reference>
<evidence type="ECO:0000256" key="1">
    <source>
        <dbReference type="SAM" id="MobiDB-lite"/>
    </source>
</evidence>
<proteinExistence type="predicted"/>
<name>A0ABR2V0P6_9PEZI</name>
<keyword evidence="4" id="KW-1185">Reference proteome</keyword>
<sequence length="444" mass="50407">MLRLLRTRPAQFRPGLLQRIQTRHRPEPAQLQLQRVKVRRKWFKPWAFVGGAVIYFACYQFYTASVFGILGKWLEQEVSRMSPKERKKLEQELEESDAAFYIPLPGTTHAVESRPYKGTDPEWKEFAKLSRDGKKINEIKGSLAQYCQKVIERHPYFKDVGKEWKITRTWLDVTYPRQPPPTFERRAICWDEDSLSIVSQPVDSNIVFKLERTLTPTAMTLSMWSFSVALAQHNFHNIAKHFGFEPKAEQVASVQQTLDRLRQRMEKPPSPKAPGSVSESTSLDAKSTDAKDEKALSTEKRQTADGSTTESAAAQSSSADTSHESTTGSRFPGAIGPFSRSPESPDKRPSARDMHGVREVAEHTAGAWQALKQRWRQVWKPKQPFPPRGSVQFSGLVEVACPKASVVIDVLAWYDPKTDSLDGKTLRLGLRAFRPRQMSPAPSR</sequence>
<dbReference type="EMBL" id="JARVKF010000235">
    <property type="protein sequence ID" value="KAK9420452.1"/>
    <property type="molecule type" value="Genomic_DNA"/>
</dbReference>
<keyword evidence="2" id="KW-0472">Membrane</keyword>
<dbReference type="Proteomes" id="UP001408356">
    <property type="component" value="Unassembled WGS sequence"/>
</dbReference>
<keyword evidence="2" id="KW-1133">Transmembrane helix</keyword>
<comment type="caution">
    <text evidence="3">The sequence shown here is derived from an EMBL/GenBank/DDBJ whole genome shotgun (WGS) entry which is preliminary data.</text>
</comment>
<feature type="region of interest" description="Disordered" evidence="1">
    <location>
        <begin position="264"/>
        <end position="356"/>
    </location>
</feature>
<keyword evidence="2" id="KW-0812">Transmembrane</keyword>
<gene>
    <name evidence="3" type="ORF">SUNI508_06448</name>
</gene>
<feature type="compositionally biased region" description="Basic and acidic residues" evidence="1">
    <location>
        <begin position="286"/>
        <end position="303"/>
    </location>
</feature>
<evidence type="ECO:0000313" key="4">
    <source>
        <dbReference type="Proteomes" id="UP001408356"/>
    </source>
</evidence>
<feature type="transmembrane region" description="Helical" evidence="2">
    <location>
        <begin position="42"/>
        <end position="62"/>
    </location>
</feature>
<evidence type="ECO:0000313" key="3">
    <source>
        <dbReference type="EMBL" id="KAK9420452.1"/>
    </source>
</evidence>
<feature type="compositionally biased region" description="Low complexity" evidence="1">
    <location>
        <begin position="307"/>
        <end position="320"/>
    </location>
</feature>
<organism evidence="3 4">
    <name type="scientific">Seiridium unicorne</name>
    <dbReference type="NCBI Taxonomy" id="138068"/>
    <lineage>
        <taxon>Eukaryota</taxon>
        <taxon>Fungi</taxon>
        <taxon>Dikarya</taxon>
        <taxon>Ascomycota</taxon>
        <taxon>Pezizomycotina</taxon>
        <taxon>Sordariomycetes</taxon>
        <taxon>Xylariomycetidae</taxon>
        <taxon>Amphisphaeriales</taxon>
        <taxon>Sporocadaceae</taxon>
        <taxon>Seiridium</taxon>
    </lineage>
</organism>
<feature type="compositionally biased region" description="Basic and acidic residues" evidence="1">
    <location>
        <begin position="343"/>
        <end position="356"/>
    </location>
</feature>